<sequence>MELFDSTKRATDLGSSEVSHKNVAVTYFYVRFRGDMRLVREMKSCGGELKLMAEDYSECSNNSQPSCVRPSGLDNVSPSYEGLRGIARPVLRFNPQDWMENNPGGCVESVT</sequence>
<name>A0A4C1VLQ3_EUMVA</name>
<evidence type="ECO:0000313" key="1">
    <source>
        <dbReference type="EMBL" id="GBP39573.1"/>
    </source>
</evidence>
<proteinExistence type="predicted"/>
<comment type="caution">
    <text evidence="1">The sequence shown here is derived from an EMBL/GenBank/DDBJ whole genome shotgun (WGS) entry which is preliminary data.</text>
</comment>
<evidence type="ECO:0000313" key="2">
    <source>
        <dbReference type="Proteomes" id="UP000299102"/>
    </source>
</evidence>
<accession>A0A4C1VLQ3</accession>
<keyword evidence="2" id="KW-1185">Reference proteome</keyword>
<reference evidence="1 2" key="1">
    <citation type="journal article" date="2019" name="Commun. Biol.">
        <title>The bagworm genome reveals a unique fibroin gene that provides high tensile strength.</title>
        <authorList>
            <person name="Kono N."/>
            <person name="Nakamura H."/>
            <person name="Ohtoshi R."/>
            <person name="Tomita M."/>
            <person name="Numata K."/>
            <person name="Arakawa K."/>
        </authorList>
    </citation>
    <scope>NUCLEOTIDE SEQUENCE [LARGE SCALE GENOMIC DNA]</scope>
</reference>
<protein>
    <submittedName>
        <fullName evidence="1">Uncharacterized protein</fullName>
    </submittedName>
</protein>
<organism evidence="1 2">
    <name type="scientific">Eumeta variegata</name>
    <name type="common">Bagworm moth</name>
    <name type="synonym">Eumeta japonica</name>
    <dbReference type="NCBI Taxonomy" id="151549"/>
    <lineage>
        <taxon>Eukaryota</taxon>
        <taxon>Metazoa</taxon>
        <taxon>Ecdysozoa</taxon>
        <taxon>Arthropoda</taxon>
        <taxon>Hexapoda</taxon>
        <taxon>Insecta</taxon>
        <taxon>Pterygota</taxon>
        <taxon>Neoptera</taxon>
        <taxon>Endopterygota</taxon>
        <taxon>Lepidoptera</taxon>
        <taxon>Glossata</taxon>
        <taxon>Ditrysia</taxon>
        <taxon>Tineoidea</taxon>
        <taxon>Psychidae</taxon>
        <taxon>Oiketicinae</taxon>
        <taxon>Eumeta</taxon>
    </lineage>
</organism>
<dbReference type="EMBL" id="BGZK01000368">
    <property type="protein sequence ID" value="GBP39573.1"/>
    <property type="molecule type" value="Genomic_DNA"/>
</dbReference>
<gene>
    <name evidence="1" type="ORF">EVAR_26655_1</name>
</gene>
<dbReference type="Proteomes" id="UP000299102">
    <property type="component" value="Unassembled WGS sequence"/>
</dbReference>
<dbReference type="AlphaFoldDB" id="A0A4C1VLQ3"/>